<feature type="region of interest" description="Disordered" evidence="1">
    <location>
        <begin position="44"/>
        <end position="64"/>
    </location>
</feature>
<proteinExistence type="predicted"/>
<gene>
    <name evidence="2" type="ORF">E2C01_069241</name>
</gene>
<keyword evidence="3" id="KW-1185">Reference proteome</keyword>
<accession>A0A5B7HY12</accession>
<name>A0A5B7HY12_PORTR</name>
<organism evidence="2 3">
    <name type="scientific">Portunus trituberculatus</name>
    <name type="common">Swimming crab</name>
    <name type="synonym">Neptunus trituberculatus</name>
    <dbReference type="NCBI Taxonomy" id="210409"/>
    <lineage>
        <taxon>Eukaryota</taxon>
        <taxon>Metazoa</taxon>
        <taxon>Ecdysozoa</taxon>
        <taxon>Arthropoda</taxon>
        <taxon>Crustacea</taxon>
        <taxon>Multicrustacea</taxon>
        <taxon>Malacostraca</taxon>
        <taxon>Eumalacostraca</taxon>
        <taxon>Eucarida</taxon>
        <taxon>Decapoda</taxon>
        <taxon>Pleocyemata</taxon>
        <taxon>Brachyura</taxon>
        <taxon>Eubrachyura</taxon>
        <taxon>Portunoidea</taxon>
        <taxon>Portunidae</taxon>
        <taxon>Portuninae</taxon>
        <taxon>Portunus</taxon>
    </lineage>
</organism>
<sequence>MVMVVVGKEKSNGRQEGVEHQERKKGRKRVWVRKGRVCKVGVEGDSQRECGKEEEEREALGREW</sequence>
<evidence type="ECO:0000313" key="3">
    <source>
        <dbReference type="Proteomes" id="UP000324222"/>
    </source>
</evidence>
<reference evidence="2 3" key="1">
    <citation type="submission" date="2019-05" db="EMBL/GenBank/DDBJ databases">
        <title>Another draft genome of Portunus trituberculatus and its Hox gene families provides insights of decapod evolution.</title>
        <authorList>
            <person name="Jeong J.-H."/>
            <person name="Song I."/>
            <person name="Kim S."/>
            <person name="Choi T."/>
            <person name="Kim D."/>
            <person name="Ryu S."/>
            <person name="Kim W."/>
        </authorList>
    </citation>
    <scope>NUCLEOTIDE SEQUENCE [LARGE SCALE GENOMIC DNA]</scope>
    <source>
        <tissue evidence="2">Muscle</tissue>
    </source>
</reference>
<evidence type="ECO:0000313" key="2">
    <source>
        <dbReference type="EMBL" id="MPC74863.1"/>
    </source>
</evidence>
<dbReference type="AlphaFoldDB" id="A0A5B7HY12"/>
<dbReference type="EMBL" id="VSRR010039885">
    <property type="protein sequence ID" value="MPC74863.1"/>
    <property type="molecule type" value="Genomic_DNA"/>
</dbReference>
<comment type="caution">
    <text evidence="2">The sequence shown here is derived from an EMBL/GenBank/DDBJ whole genome shotgun (WGS) entry which is preliminary data.</text>
</comment>
<feature type="compositionally biased region" description="Basic and acidic residues" evidence="1">
    <location>
        <begin position="7"/>
        <end position="22"/>
    </location>
</feature>
<dbReference type="Proteomes" id="UP000324222">
    <property type="component" value="Unassembled WGS sequence"/>
</dbReference>
<protein>
    <submittedName>
        <fullName evidence="2">Uncharacterized protein</fullName>
    </submittedName>
</protein>
<evidence type="ECO:0000256" key="1">
    <source>
        <dbReference type="SAM" id="MobiDB-lite"/>
    </source>
</evidence>
<feature type="region of interest" description="Disordered" evidence="1">
    <location>
        <begin position="1"/>
        <end position="27"/>
    </location>
</feature>